<keyword evidence="1" id="KW-1133">Transmembrane helix</keyword>
<accession>A0A2P2LTF5</accession>
<feature type="transmembrane region" description="Helical" evidence="1">
    <location>
        <begin position="12"/>
        <end position="38"/>
    </location>
</feature>
<protein>
    <submittedName>
        <fullName evidence="2">Uncharacterized protein</fullName>
    </submittedName>
</protein>
<dbReference type="AlphaFoldDB" id="A0A2P2LTF5"/>
<name>A0A2P2LTF5_RHIMU</name>
<sequence length="55" mass="6420">MLYCAKKFLKTLSVVFGFSMLCVILSTLFPCCISLMYLEGGWWDFVTFIFSCDYH</sequence>
<keyword evidence="1" id="KW-0472">Membrane</keyword>
<reference evidence="2" key="1">
    <citation type="submission" date="2018-02" db="EMBL/GenBank/DDBJ databases">
        <title>Rhizophora mucronata_Transcriptome.</title>
        <authorList>
            <person name="Meera S.P."/>
            <person name="Sreeshan A."/>
            <person name="Augustine A."/>
        </authorList>
    </citation>
    <scope>NUCLEOTIDE SEQUENCE</scope>
    <source>
        <tissue evidence="2">Leaf</tissue>
    </source>
</reference>
<keyword evidence="1" id="KW-0812">Transmembrane</keyword>
<dbReference type="EMBL" id="GGEC01040766">
    <property type="protein sequence ID" value="MBX21250.1"/>
    <property type="molecule type" value="Transcribed_RNA"/>
</dbReference>
<proteinExistence type="predicted"/>
<evidence type="ECO:0000313" key="2">
    <source>
        <dbReference type="EMBL" id="MBX21250.1"/>
    </source>
</evidence>
<evidence type="ECO:0000256" key="1">
    <source>
        <dbReference type="SAM" id="Phobius"/>
    </source>
</evidence>
<organism evidence="2">
    <name type="scientific">Rhizophora mucronata</name>
    <name type="common">Asiatic mangrove</name>
    <dbReference type="NCBI Taxonomy" id="61149"/>
    <lineage>
        <taxon>Eukaryota</taxon>
        <taxon>Viridiplantae</taxon>
        <taxon>Streptophyta</taxon>
        <taxon>Embryophyta</taxon>
        <taxon>Tracheophyta</taxon>
        <taxon>Spermatophyta</taxon>
        <taxon>Magnoliopsida</taxon>
        <taxon>eudicotyledons</taxon>
        <taxon>Gunneridae</taxon>
        <taxon>Pentapetalae</taxon>
        <taxon>rosids</taxon>
        <taxon>fabids</taxon>
        <taxon>Malpighiales</taxon>
        <taxon>Rhizophoraceae</taxon>
        <taxon>Rhizophora</taxon>
    </lineage>
</organism>